<comment type="subcellular location">
    <subcellularLocation>
        <location evidence="1">Golgi apparatus membrane</location>
        <topology evidence="1">Multi-pass membrane protein</topology>
    </subcellularLocation>
</comment>
<proteinExistence type="inferred from homology"/>
<dbReference type="Proteomes" id="UP000799302">
    <property type="component" value="Unassembled WGS sequence"/>
</dbReference>
<keyword evidence="3" id="KW-0813">Transport</keyword>
<feature type="transmembrane region" description="Helical" evidence="10">
    <location>
        <begin position="123"/>
        <end position="142"/>
    </location>
</feature>
<dbReference type="PANTHER" id="PTHR12952:SF0">
    <property type="entry name" value="PROTEIN SYS1 HOMOLOG"/>
    <property type="match status" value="1"/>
</dbReference>
<sequence length="193" mass="21503">MARKRRPPRPGALADQAPWRILKTIVLLQSAYYASAIILIVFSVLVAGKELKPGLLLDWTTIRADSTVGWMMAMIWVLNGLISVIFILIFVARSKLVPDYALTVHLLHLLFSSVYTHSIPKTLFWWGVQVFSVTFMTILGVWSCQWRELKPINFGFSNSGTSSSQTTTADDQGVGFPRGQGGTYELLDRGTPV</sequence>
<name>A0A6A6U4K8_9PEZI</name>
<comment type="similarity">
    <text evidence="2">Belongs to the SYS1 family.</text>
</comment>
<feature type="transmembrane region" description="Helical" evidence="10">
    <location>
        <begin position="68"/>
        <end position="92"/>
    </location>
</feature>
<feature type="region of interest" description="Disordered" evidence="9">
    <location>
        <begin position="159"/>
        <end position="193"/>
    </location>
</feature>
<reference evidence="11" key="1">
    <citation type="journal article" date="2020" name="Stud. Mycol.">
        <title>101 Dothideomycetes genomes: a test case for predicting lifestyles and emergence of pathogens.</title>
        <authorList>
            <person name="Haridas S."/>
            <person name="Albert R."/>
            <person name="Binder M."/>
            <person name="Bloem J."/>
            <person name="Labutti K."/>
            <person name="Salamov A."/>
            <person name="Andreopoulos B."/>
            <person name="Baker S."/>
            <person name="Barry K."/>
            <person name="Bills G."/>
            <person name="Bluhm B."/>
            <person name="Cannon C."/>
            <person name="Castanera R."/>
            <person name="Culley D."/>
            <person name="Daum C."/>
            <person name="Ezra D."/>
            <person name="Gonzalez J."/>
            <person name="Henrissat B."/>
            <person name="Kuo A."/>
            <person name="Liang C."/>
            <person name="Lipzen A."/>
            <person name="Lutzoni F."/>
            <person name="Magnuson J."/>
            <person name="Mondo S."/>
            <person name="Nolan M."/>
            <person name="Ohm R."/>
            <person name="Pangilinan J."/>
            <person name="Park H.-J."/>
            <person name="Ramirez L."/>
            <person name="Alfaro M."/>
            <person name="Sun H."/>
            <person name="Tritt A."/>
            <person name="Yoshinaga Y."/>
            <person name="Zwiers L.-H."/>
            <person name="Turgeon B."/>
            <person name="Goodwin S."/>
            <person name="Spatafora J."/>
            <person name="Crous P."/>
            <person name="Grigoriev I."/>
        </authorList>
    </citation>
    <scope>NUCLEOTIDE SEQUENCE</scope>
    <source>
        <strain evidence="11">CBS 115976</strain>
    </source>
</reference>
<evidence type="ECO:0000256" key="2">
    <source>
        <dbReference type="ARBA" id="ARBA00008160"/>
    </source>
</evidence>
<keyword evidence="8 10" id="KW-0472">Membrane</keyword>
<evidence type="ECO:0000256" key="1">
    <source>
        <dbReference type="ARBA" id="ARBA00004653"/>
    </source>
</evidence>
<dbReference type="InterPro" id="IPR019185">
    <property type="entry name" value="Integral_membrane_SYS1-rel"/>
</dbReference>
<evidence type="ECO:0008006" key="13">
    <source>
        <dbReference type="Google" id="ProtNLM"/>
    </source>
</evidence>
<keyword evidence="7" id="KW-0333">Golgi apparatus</keyword>
<evidence type="ECO:0000256" key="8">
    <source>
        <dbReference type="ARBA" id="ARBA00023136"/>
    </source>
</evidence>
<feature type="transmembrane region" description="Helical" evidence="10">
    <location>
        <begin position="21"/>
        <end position="48"/>
    </location>
</feature>
<evidence type="ECO:0000256" key="5">
    <source>
        <dbReference type="ARBA" id="ARBA00022927"/>
    </source>
</evidence>
<evidence type="ECO:0000256" key="4">
    <source>
        <dbReference type="ARBA" id="ARBA00022692"/>
    </source>
</evidence>
<dbReference type="GO" id="GO:0043001">
    <property type="term" value="P:Golgi to plasma membrane protein transport"/>
    <property type="evidence" value="ECO:0007669"/>
    <property type="project" value="TreeGrafter"/>
</dbReference>
<dbReference type="PANTHER" id="PTHR12952">
    <property type="entry name" value="SYS1"/>
    <property type="match status" value="1"/>
</dbReference>
<keyword evidence="6 10" id="KW-1133">Transmembrane helix</keyword>
<accession>A0A6A6U4K8</accession>
<dbReference type="GO" id="GO:0005829">
    <property type="term" value="C:cytosol"/>
    <property type="evidence" value="ECO:0007669"/>
    <property type="project" value="GOC"/>
</dbReference>
<keyword evidence="12" id="KW-1185">Reference proteome</keyword>
<feature type="compositionally biased region" description="Low complexity" evidence="9">
    <location>
        <begin position="159"/>
        <end position="168"/>
    </location>
</feature>
<evidence type="ECO:0000256" key="7">
    <source>
        <dbReference type="ARBA" id="ARBA00023034"/>
    </source>
</evidence>
<feature type="transmembrane region" description="Helical" evidence="10">
    <location>
        <begin position="99"/>
        <end position="117"/>
    </location>
</feature>
<evidence type="ECO:0000256" key="3">
    <source>
        <dbReference type="ARBA" id="ARBA00022448"/>
    </source>
</evidence>
<evidence type="ECO:0000256" key="10">
    <source>
        <dbReference type="SAM" id="Phobius"/>
    </source>
</evidence>
<evidence type="ECO:0000256" key="6">
    <source>
        <dbReference type="ARBA" id="ARBA00022989"/>
    </source>
</evidence>
<dbReference type="GO" id="GO:0006895">
    <property type="term" value="P:Golgi to endosome transport"/>
    <property type="evidence" value="ECO:0007669"/>
    <property type="project" value="TreeGrafter"/>
</dbReference>
<dbReference type="GO" id="GO:0005802">
    <property type="term" value="C:trans-Golgi network"/>
    <property type="evidence" value="ECO:0007669"/>
    <property type="project" value="TreeGrafter"/>
</dbReference>
<evidence type="ECO:0000256" key="9">
    <source>
        <dbReference type="SAM" id="MobiDB-lite"/>
    </source>
</evidence>
<evidence type="ECO:0000313" key="12">
    <source>
        <dbReference type="Proteomes" id="UP000799302"/>
    </source>
</evidence>
<organism evidence="11 12">
    <name type="scientific">Microthyrium microscopicum</name>
    <dbReference type="NCBI Taxonomy" id="703497"/>
    <lineage>
        <taxon>Eukaryota</taxon>
        <taxon>Fungi</taxon>
        <taxon>Dikarya</taxon>
        <taxon>Ascomycota</taxon>
        <taxon>Pezizomycotina</taxon>
        <taxon>Dothideomycetes</taxon>
        <taxon>Dothideomycetes incertae sedis</taxon>
        <taxon>Microthyriales</taxon>
        <taxon>Microthyriaceae</taxon>
        <taxon>Microthyrium</taxon>
    </lineage>
</organism>
<dbReference type="GO" id="GO:0000139">
    <property type="term" value="C:Golgi membrane"/>
    <property type="evidence" value="ECO:0007669"/>
    <property type="project" value="UniProtKB-SubCell"/>
</dbReference>
<keyword evidence="5" id="KW-0653">Protein transport</keyword>
<keyword evidence="4 10" id="KW-0812">Transmembrane</keyword>
<protein>
    <recommendedName>
        <fullName evidence="13">Integral membrane protein</fullName>
    </recommendedName>
</protein>
<dbReference type="OrthoDB" id="542931at2759"/>
<gene>
    <name evidence="11" type="ORF">BT63DRAFT_427611</name>
</gene>
<dbReference type="Pfam" id="PF09801">
    <property type="entry name" value="SYS1"/>
    <property type="match status" value="1"/>
</dbReference>
<dbReference type="GO" id="GO:0034067">
    <property type="term" value="P:protein localization to Golgi apparatus"/>
    <property type="evidence" value="ECO:0007669"/>
    <property type="project" value="TreeGrafter"/>
</dbReference>
<dbReference type="EMBL" id="MU004238">
    <property type="protein sequence ID" value="KAF2667205.1"/>
    <property type="molecule type" value="Genomic_DNA"/>
</dbReference>
<dbReference type="AlphaFoldDB" id="A0A6A6U4K8"/>
<evidence type="ECO:0000313" key="11">
    <source>
        <dbReference type="EMBL" id="KAF2667205.1"/>
    </source>
</evidence>